<evidence type="ECO:0000313" key="13">
    <source>
        <dbReference type="EMBL" id="KTC65418.1"/>
    </source>
</evidence>
<comment type="subcellular location">
    <subcellularLocation>
        <location evidence="2">Cell inner membrane</location>
        <topology evidence="2">Multi-pass membrane protein</topology>
    </subcellularLocation>
</comment>
<name>A0A0W0R321_9GAMM</name>
<organism evidence="13 15">
    <name type="scientific">Legionella adelaidensis</name>
    <dbReference type="NCBI Taxonomy" id="45056"/>
    <lineage>
        <taxon>Bacteria</taxon>
        <taxon>Pseudomonadati</taxon>
        <taxon>Pseudomonadota</taxon>
        <taxon>Gammaproteobacteria</taxon>
        <taxon>Legionellales</taxon>
        <taxon>Legionellaceae</taxon>
        <taxon>Legionella</taxon>
    </lineage>
</organism>
<gene>
    <name evidence="14" type="primary">lptF</name>
    <name evidence="13" type="ORF">Lade_0076</name>
    <name evidence="14" type="ORF">NCTC12735_00379</name>
</gene>
<dbReference type="GO" id="GO:0043190">
    <property type="term" value="C:ATP-binding cassette (ABC) transporter complex"/>
    <property type="evidence" value="ECO:0007669"/>
    <property type="project" value="InterPro"/>
</dbReference>
<dbReference type="OrthoDB" id="9778062at2"/>
<evidence type="ECO:0000256" key="5">
    <source>
        <dbReference type="ARBA" id="ARBA00022448"/>
    </source>
</evidence>
<evidence type="ECO:0000313" key="14">
    <source>
        <dbReference type="EMBL" id="VEH84760.1"/>
    </source>
</evidence>
<evidence type="ECO:0000313" key="16">
    <source>
        <dbReference type="Proteomes" id="UP000281170"/>
    </source>
</evidence>
<comment type="function">
    <text evidence="1">Part of the ABC transporter complex LptBFG involved in the translocation of lipopolysaccharide (LPS) from the inner membrane to the outer membrane.</text>
</comment>
<evidence type="ECO:0000256" key="10">
    <source>
        <dbReference type="ARBA" id="ARBA00023136"/>
    </source>
</evidence>
<keyword evidence="10 12" id="KW-0472">Membrane</keyword>
<dbReference type="NCBIfam" id="TIGR04407">
    <property type="entry name" value="LptF_YjgP"/>
    <property type="match status" value="1"/>
</dbReference>
<keyword evidence="14" id="KW-0614">Plasmid</keyword>
<feature type="transmembrane region" description="Helical" evidence="12">
    <location>
        <begin position="274"/>
        <end position="291"/>
    </location>
</feature>
<keyword evidence="7" id="KW-0997">Cell inner membrane</keyword>
<evidence type="ECO:0000313" key="15">
    <source>
        <dbReference type="Proteomes" id="UP000054859"/>
    </source>
</evidence>
<dbReference type="EMBL" id="LNKA01000001">
    <property type="protein sequence ID" value="KTC65418.1"/>
    <property type="molecule type" value="Genomic_DNA"/>
</dbReference>
<feature type="transmembrane region" description="Helical" evidence="12">
    <location>
        <begin position="332"/>
        <end position="350"/>
    </location>
</feature>
<proteinExistence type="inferred from homology"/>
<protein>
    <recommendedName>
        <fullName evidence="4">Lipopolysaccharide export system permease protein LptF</fullName>
    </recommendedName>
</protein>
<evidence type="ECO:0000256" key="9">
    <source>
        <dbReference type="ARBA" id="ARBA00022989"/>
    </source>
</evidence>
<dbReference type="InterPro" id="IPR005495">
    <property type="entry name" value="LptG/LptF_permease"/>
</dbReference>
<dbReference type="InterPro" id="IPR030922">
    <property type="entry name" value="LptF"/>
</dbReference>
<feature type="transmembrane region" description="Helical" evidence="12">
    <location>
        <begin position="103"/>
        <end position="126"/>
    </location>
</feature>
<evidence type="ECO:0000256" key="4">
    <source>
        <dbReference type="ARBA" id="ARBA00014213"/>
    </source>
</evidence>
<evidence type="ECO:0000256" key="6">
    <source>
        <dbReference type="ARBA" id="ARBA00022475"/>
    </source>
</evidence>
<comment type="similarity">
    <text evidence="3">Belongs to the LptF/LptG family.</text>
</comment>
<feature type="transmembrane region" description="Helical" evidence="12">
    <location>
        <begin position="56"/>
        <end position="76"/>
    </location>
</feature>
<accession>A0A0W0R321</accession>
<geneLocation type="plasmid" evidence="14 16">
    <name>9</name>
</geneLocation>
<feature type="transmembrane region" description="Helical" evidence="12">
    <location>
        <begin position="303"/>
        <end position="320"/>
    </location>
</feature>
<dbReference type="Proteomes" id="UP000054859">
    <property type="component" value="Unassembled WGS sequence"/>
</dbReference>
<feature type="transmembrane region" description="Helical" evidence="12">
    <location>
        <begin position="12"/>
        <end position="35"/>
    </location>
</feature>
<dbReference type="GO" id="GO:0015920">
    <property type="term" value="P:lipopolysaccharide transport"/>
    <property type="evidence" value="ECO:0007669"/>
    <property type="project" value="TreeGrafter"/>
</dbReference>
<evidence type="ECO:0000256" key="11">
    <source>
        <dbReference type="ARBA" id="ARBA00026081"/>
    </source>
</evidence>
<comment type="subunit">
    <text evidence="11">Component of the lipopolysaccharide transport and assembly complex. The LptBFG transporter is composed of two ATP-binding proteins (LptB) and two transmembrane proteins (LptF and LptG).</text>
</comment>
<evidence type="ECO:0000256" key="1">
    <source>
        <dbReference type="ARBA" id="ARBA00002265"/>
    </source>
</evidence>
<dbReference type="EMBL" id="LR134418">
    <property type="protein sequence ID" value="VEH84760.1"/>
    <property type="molecule type" value="Genomic_DNA"/>
</dbReference>
<dbReference type="GO" id="GO:0055085">
    <property type="term" value="P:transmembrane transport"/>
    <property type="evidence" value="ECO:0007669"/>
    <property type="project" value="InterPro"/>
</dbReference>
<evidence type="ECO:0000256" key="3">
    <source>
        <dbReference type="ARBA" id="ARBA00007725"/>
    </source>
</evidence>
<dbReference type="KEGG" id="ladl:NCTC12735_00379"/>
<keyword evidence="6" id="KW-1003">Cell membrane</keyword>
<keyword evidence="5" id="KW-0813">Transport</keyword>
<dbReference type="PATRIC" id="fig|45056.6.peg.80"/>
<sequence length="358" mass="40021">MIIFRYLAKEVFVTLAALTTILLLIFMSNQFVRYLNRAASGQIPAMFIMKLMALELPNLIGLLLPLGFYVALLVAYGRLYAESEMTVLQACGYSPGKLLRHSFYLASFVALVVTVLMIWVSPYIAIERAKLLKTTGIKTLIQTIVPERFNEIPGGQVYYVESMNRAHTVAKNIFLAKIEEKEGKAQWNIIRAEKGYAHTDAGTREDYVNFQKGKAYQGVPGASDFQVAEFENYKARLPHPVMGGKNDIRTASTASLLPLNNPDHKKAAELQWRLAVPIMIFTLTLVGVPLSRVNPRSGKFAKILPAIVLYIIYANFIFVAKDWIIDGKMPTWIGMWGLHLAVAILGIGLIKRNQVKPA</sequence>
<keyword evidence="15" id="KW-1185">Reference proteome</keyword>
<keyword evidence="9 12" id="KW-1133">Transmembrane helix</keyword>
<dbReference type="Proteomes" id="UP000281170">
    <property type="component" value="Plasmid 9"/>
</dbReference>
<evidence type="ECO:0000256" key="2">
    <source>
        <dbReference type="ARBA" id="ARBA00004429"/>
    </source>
</evidence>
<reference evidence="14 16" key="2">
    <citation type="submission" date="2018-12" db="EMBL/GenBank/DDBJ databases">
        <authorList>
            <consortium name="Pathogen Informatics"/>
        </authorList>
    </citation>
    <scope>NUCLEOTIDE SEQUENCE [LARGE SCALE GENOMIC DNA]</scope>
    <source>
        <strain evidence="14 16">NCTC12735</strain>
        <plasmid evidence="16">9</plasmid>
    </source>
</reference>
<dbReference type="PANTHER" id="PTHR33529">
    <property type="entry name" value="SLR0882 PROTEIN-RELATED"/>
    <property type="match status" value="1"/>
</dbReference>
<reference evidence="13 15" key="1">
    <citation type="submission" date="2015-11" db="EMBL/GenBank/DDBJ databases">
        <title>Identification of large and diverse effector repertoires of 38 Legionella species.</title>
        <authorList>
            <person name="Burstein D."/>
            <person name="Amaro F."/>
            <person name="Zusman T."/>
            <person name="Lifshitz Z."/>
            <person name="Cohen O."/>
            <person name="Gilbert J.A."/>
            <person name="Pupko T."/>
            <person name="Shuman H.A."/>
            <person name="Segal G."/>
        </authorList>
    </citation>
    <scope>NUCLEOTIDE SEQUENCE [LARGE SCALE GENOMIC DNA]</scope>
    <source>
        <strain evidence="13 15">1762-AUS-E</strain>
    </source>
</reference>
<evidence type="ECO:0000256" key="7">
    <source>
        <dbReference type="ARBA" id="ARBA00022519"/>
    </source>
</evidence>
<dbReference type="PANTHER" id="PTHR33529:SF7">
    <property type="entry name" value="LIPOPOLYSACCHARIDE EXPORT SYSTEM PERMEASE PROTEIN LPTF"/>
    <property type="match status" value="1"/>
</dbReference>
<dbReference type="STRING" id="45056.Lade_0076"/>
<dbReference type="Pfam" id="PF03739">
    <property type="entry name" value="LptF_LptG"/>
    <property type="match status" value="1"/>
</dbReference>
<dbReference type="RefSeq" id="WP_058461182.1">
    <property type="nucleotide sequence ID" value="NZ_CAAAHS010000003.1"/>
</dbReference>
<evidence type="ECO:0000256" key="12">
    <source>
        <dbReference type="SAM" id="Phobius"/>
    </source>
</evidence>
<keyword evidence="8 12" id="KW-0812">Transmembrane</keyword>
<dbReference type="AlphaFoldDB" id="A0A0W0R321"/>
<evidence type="ECO:0000256" key="8">
    <source>
        <dbReference type="ARBA" id="ARBA00022692"/>
    </source>
</evidence>